<proteinExistence type="predicted"/>
<evidence type="ECO:0000259" key="4">
    <source>
        <dbReference type="PROSITE" id="PS50961"/>
    </source>
</evidence>
<sequence>MTGSQLLTESSDFREMKELQKTTGAFIEVSEEAVRRLNSSTSVTSSPSASCSGFPNDQPSESTSTTTAATSTDSVTNSTVTISKATKKQLQKQERDAALTYVLQQQLERQIAYYFSPSNMKTDTYLRTLQELNDGCVPVRALANFGKVKGILWATPTLTRQYLEEEARMDMIVRSIQQSETSILQVEEIDTLTGKILEESNDRHARNTIEGIRIKPGIELSMVSFGESNVSNSLSETNVKTILLRDVHPGVSEEQVRHLLLNEVVDCPSVVSVHRDVANCWFIKLDCDSKETMLAVVMQLRSLTLAGEYIHARLKSSTLHQAPPLDPVAVVIAEQVARRRRKKRGPRRNKKKSLELDNLVRTGELSKSAGPPTLEGDNKHSREVNDPPRLLEESDFPGLSEETADTVSSNERIRSSLEPNSPTDCLCYNEVPGRYAAALLKPKSSSKEARENKDAAPTGGGLQAKSADDRGRAQRKSFAEAARAVSLKP</sequence>
<comment type="caution">
    <text evidence="5">The sequence shown here is derived from an EMBL/GenBank/DDBJ whole genome shotgun (WGS) entry which is preliminary data.</text>
</comment>
<dbReference type="Pfam" id="PF05383">
    <property type="entry name" value="La"/>
    <property type="match status" value="1"/>
</dbReference>
<dbReference type="PROSITE" id="PS50961">
    <property type="entry name" value="HTH_LA"/>
    <property type="match status" value="1"/>
</dbReference>
<protein>
    <recommendedName>
        <fullName evidence="4">HTH La-type RNA-binding domain-containing protein</fullName>
    </recommendedName>
</protein>
<dbReference type="EMBL" id="BDSP01000223">
    <property type="protein sequence ID" value="GAX25207.1"/>
    <property type="molecule type" value="Genomic_DNA"/>
</dbReference>
<feature type="domain" description="HTH La-type RNA-binding" evidence="4">
    <location>
        <begin position="97"/>
        <end position="203"/>
    </location>
</feature>
<dbReference type="PANTHER" id="PTHR22792">
    <property type="entry name" value="LUPUS LA PROTEIN-RELATED"/>
    <property type="match status" value="1"/>
</dbReference>
<dbReference type="Gene3D" id="1.10.10.10">
    <property type="entry name" value="Winged helix-like DNA-binding domain superfamily/Winged helix DNA-binding domain"/>
    <property type="match status" value="1"/>
</dbReference>
<feature type="region of interest" description="Disordered" evidence="3">
    <location>
        <begin position="37"/>
        <end position="77"/>
    </location>
</feature>
<feature type="compositionally biased region" description="Basic and acidic residues" evidence="3">
    <location>
        <begin position="445"/>
        <end position="454"/>
    </location>
</feature>
<dbReference type="InterPro" id="IPR045180">
    <property type="entry name" value="La_dom_prot"/>
</dbReference>
<dbReference type="SMART" id="SM00715">
    <property type="entry name" value="LA"/>
    <property type="match status" value="1"/>
</dbReference>
<accession>A0A1Z5KG63</accession>
<keyword evidence="6" id="KW-1185">Reference proteome</keyword>
<keyword evidence="1 2" id="KW-0694">RNA-binding</keyword>
<reference evidence="5 6" key="1">
    <citation type="journal article" date="2015" name="Plant Cell">
        <title>Oil accumulation by the oleaginous diatom Fistulifera solaris as revealed by the genome and transcriptome.</title>
        <authorList>
            <person name="Tanaka T."/>
            <person name="Maeda Y."/>
            <person name="Veluchamy A."/>
            <person name="Tanaka M."/>
            <person name="Abida H."/>
            <person name="Marechal E."/>
            <person name="Bowler C."/>
            <person name="Muto M."/>
            <person name="Sunaga Y."/>
            <person name="Tanaka M."/>
            <person name="Yoshino T."/>
            <person name="Taniguchi T."/>
            <person name="Fukuda Y."/>
            <person name="Nemoto M."/>
            <person name="Matsumoto M."/>
            <person name="Wong P.S."/>
            <person name="Aburatani S."/>
            <person name="Fujibuchi W."/>
        </authorList>
    </citation>
    <scope>NUCLEOTIDE SEQUENCE [LARGE SCALE GENOMIC DNA]</scope>
    <source>
        <strain evidence="5 6">JPCC DA0580</strain>
    </source>
</reference>
<dbReference type="InterPro" id="IPR036390">
    <property type="entry name" value="WH_DNA-bd_sf"/>
</dbReference>
<dbReference type="SUPFAM" id="SSF46785">
    <property type="entry name" value="Winged helix' DNA-binding domain"/>
    <property type="match status" value="1"/>
</dbReference>
<feature type="compositionally biased region" description="Low complexity" evidence="3">
    <location>
        <begin position="60"/>
        <end position="77"/>
    </location>
</feature>
<feature type="region of interest" description="Disordered" evidence="3">
    <location>
        <begin position="440"/>
        <end position="489"/>
    </location>
</feature>
<evidence type="ECO:0000313" key="6">
    <source>
        <dbReference type="Proteomes" id="UP000198406"/>
    </source>
</evidence>
<feature type="compositionally biased region" description="Basic and acidic residues" evidence="3">
    <location>
        <begin position="376"/>
        <end position="392"/>
    </location>
</feature>
<organism evidence="5 6">
    <name type="scientific">Fistulifera solaris</name>
    <name type="common">Oleaginous diatom</name>
    <dbReference type="NCBI Taxonomy" id="1519565"/>
    <lineage>
        <taxon>Eukaryota</taxon>
        <taxon>Sar</taxon>
        <taxon>Stramenopiles</taxon>
        <taxon>Ochrophyta</taxon>
        <taxon>Bacillariophyta</taxon>
        <taxon>Bacillariophyceae</taxon>
        <taxon>Bacillariophycidae</taxon>
        <taxon>Naviculales</taxon>
        <taxon>Naviculaceae</taxon>
        <taxon>Fistulifera</taxon>
    </lineage>
</organism>
<name>A0A1Z5KG63_FISSO</name>
<dbReference type="Proteomes" id="UP000198406">
    <property type="component" value="Unassembled WGS sequence"/>
</dbReference>
<evidence type="ECO:0000313" key="5">
    <source>
        <dbReference type="EMBL" id="GAX25207.1"/>
    </source>
</evidence>
<dbReference type="AlphaFoldDB" id="A0A1Z5KG63"/>
<dbReference type="InterPro" id="IPR036388">
    <property type="entry name" value="WH-like_DNA-bd_sf"/>
</dbReference>
<feature type="compositionally biased region" description="Low complexity" evidence="3">
    <location>
        <begin position="39"/>
        <end position="52"/>
    </location>
</feature>
<dbReference type="InterPro" id="IPR006630">
    <property type="entry name" value="La_HTH"/>
</dbReference>
<feature type="compositionally biased region" description="Basic residues" evidence="3">
    <location>
        <begin position="338"/>
        <end position="351"/>
    </location>
</feature>
<dbReference type="InParanoid" id="A0A1Z5KG63"/>
<dbReference type="OrthoDB" id="207156at2759"/>
<dbReference type="GO" id="GO:0003723">
    <property type="term" value="F:RNA binding"/>
    <property type="evidence" value="ECO:0007669"/>
    <property type="project" value="UniProtKB-UniRule"/>
</dbReference>
<evidence type="ECO:0000256" key="2">
    <source>
        <dbReference type="PROSITE-ProRule" id="PRU00332"/>
    </source>
</evidence>
<feature type="region of interest" description="Disordered" evidence="3">
    <location>
        <begin position="337"/>
        <end position="424"/>
    </location>
</feature>
<evidence type="ECO:0000256" key="1">
    <source>
        <dbReference type="ARBA" id="ARBA00022884"/>
    </source>
</evidence>
<gene>
    <name evidence="5" type="ORF">FisN_5Lh289</name>
</gene>
<evidence type="ECO:0000256" key="3">
    <source>
        <dbReference type="SAM" id="MobiDB-lite"/>
    </source>
</evidence>